<dbReference type="WBParaSite" id="PSU_v2.g9578.t1">
    <property type="protein sequence ID" value="PSU_v2.g9578.t1"/>
    <property type="gene ID" value="PSU_v2.g9578"/>
</dbReference>
<organism evidence="7 8">
    <name type="scientific">Panagrolaimus superbus</name>
    <dbReference type="NCBI Taxonomy" id="310955"/>
    <lineage>
        <taxon>Eukaryota</taxon>
        <taxon>Metazoa</taxon>
        <taxon>Ecdysozoa</taxon>
        <taxon>Nematoda</taxon>
        <taxon>Chromadorea</taxon>
        <taxon>Rhabditida</taxon>
        <taxon>Tylenchina</taxon>
        <taxon>Panagrolaimomorpha</taxon>
        <taxon>Panagrolaimoidea</taxon>
        <taxon>Panagrolaimidae</taxon>
        <taxon>Panagrolaimus</taxon>
    </lineage>
</organism>
<dbReference type="GO" id="GO:0005634">
    <property type="term" value="C:nucleus"/>
    <property type="evidence" value="ECO:0007669"/>
    <property type="project" value="TreeGrafter"/>
</dbReference>
<dbReference type="Pfam" id="PF00176">
    <property type="entry name" value="SNF2-rel_dom"/>
    <property type="match status" value="1"/>
</dbReference>
<name>A0A914ZD24_9BILA</name>
<proteinExistence type="predicted"/>
<dbReference type="PROSITE" id="PS51194">
    <property type="entry name" value="HELICASE_CTER"/>
    <property type="match status" value="1"/>
</dbReference>
<dbReference type="PANTHER" id="PTHR45626:SF50">
    <property type="entry name" value="TRANSCRIPTION TERMINATION FACTOR 2"/>
    <property type="match status" value="1"/>
</dbReference>
<dbReference type="Pfam" id="PF00271">
    <property type="entry name" value="Helicase_C"/>
    <property type="match status" value="1"/>
</dbReference>
<dbReference type="InterPro" id="IPR038718">
    <property type="entry name" value="SNF2-like_sf"/>
</dbReference>
<keyword evidence="1" id="KW-0547">Nucleotide-binding</keyword>
<keyword evidence="7" id="KW-1185">Reference proteome</keyword>
<dbReference type="Proteomes" id="UP000887577">
    <property type="component" value="Unplaced"/>
</dbReference>
<evidence type="ECO:0000313" key="7">
    <source>
        <dbReference type="Proteomes" id="UP000887577"/>
    </source>
</evidence>
<dbReference type="PROSITE" id="PS51192">
    <property type="entry name" value="HELICASE_ATP_BIND_1"/>
    <property type="match status" value="1"/>
</dbReference>
<dbReference type="SMART" id="SM00487">
    <property type="entry name" value="DEXDc"/>
    <property type="match status" value="1"/>
</dbReference>
<dbReference type="CDD" id="cd18793">
    <property type="entry name" value="SF2_C_SNF"/>
    <property type="match status" value="1"/>
</dbReference>
<keyword evidence="2" id="KW-0378">Hydrolase</keyword>
<feature type="domain" description="Helicase C-terminal" evidence="6">
    <location>
        <begin position="489"/>
        <end position="645"/>
    </location>
</feature>
<dbReference type="GO" id="GO:0006281">
    <property type="term" value="P:DNA repair"/>
    <property type="evidence" value="ECO:0007669"/>
    <property type="project" value="TreeGrafter"/>
</dbReference>
<dbReference type="GO" id="GO:0016787">
    <property type="term" value="F:hydrolase activity"/>
    <property type="evidence" value="ECO:0007669"/>
    <property type="project" value="UniProtKB-KW"/>
</dbReference>
<keyword evidence="3" id="KW-0067">ATP-binding</keyword>
<dbReference type="InterPro" id="IPR050628">
    <property type="entry name" value="SNF2_RAD54_helicase_TF"/>
</dbReference>
<evidence type="ECO:0000256" key="1">
    <source>
        <dbReference type="ARBA" id="ARBA00022741"/>
    </source>
</evidence>
<dbReference type="SUPFAM" id="SSF52540">
    <property type="entry name" value="P-loop containing nucleoside triphosphate hydrolases"/>
    <property type="match status" value="2"/>
</dbReference>
<reference evidence="8" key="1">
    <citation type="submission" date="2022-11" db="UniProtKB">
        <authorList>
            <consortium name="WormBaseParasite"/>
        </authorList>
    </citation>
    <scope>IDENTIFICATION</scope>
</reference>
<dbReference type="Gene3D" id="3.40.50.10810">
    <property type="entry name" value="Tandem AAA-ATPase domain"/>
    <property type="match status" value="1"/>
</dbReference>
<dbReference type="InterPro" id="IPR000330">
    <property type="entry name" value="SNF2_N"/>
</dbReference>
<evidence type="ECO:0000256" key="3">
    <source>
        <dbReference type="ARBA" id="ARBA00022840"/>
    </source>
</evidence>
<dbReference type="Gene3D" id="3.40.50.300">
    <property type="entry name" value="P-loop containing nucleotide triphosphate hydrolases"/>
    <property type="match status" value="1"/>
</dbReference>
<evidence type="ECO:0000259" key="5">
    <source>
        <dbReference type="PROSITE" id="PS51192"/>
    </source>
</evidence>
<dbReference type="AlphaFoldDB" id="A0A914ZD24"/>
<accession>A0A914ZD24</accession>
<dbReference type="InterPro" id="IPR014001">
    <property type="entry name" value="Helicase_ATP-bd"/>
</dbReference>
<dbReference type="InterPro" id="IPR049730">
    <property type="entry name" value="SNF2/RAD54-like_C"/>
</dbReference>
<dbReference type="PANTHER" id="PTHR45626">
    <property type="entry name" value="TRANSCRIPTION TERMINATION FACTOR 2-RELATED"/>
    <property type="match status" value="1"/>
</dbReference>
<dbReference type="GO" id="GO:0008094">
    <property type="term" value="F:ATP-dependent activity, acting on DNA"/>
    <property type="evidence" value="ECO:0007669"/>
    <property type="project" value="TreeGrafter"/>
</dbReference>
<feature type="domain" description="Helicase ATP-binding" evidence="5">
    <location>
        <begin position="123"/>
        <end position="327"/>
    </location>
</feature>
<feature type="region of interest" description="Disordered" evidence="4">
    <location>
        <begin position="25"/>
        <end position="47"/>
    </location>
</feature>
<protein>
    <submittedName>
        <fullName evidence="8">Transcription termination factor 2</fullName>
    </submittedName>
</protein>
<feature type="compositionally biased region" description="Polar residues" evidence="4">
    <location>
        <begin position="27"/>
        <end position="43"/>
    </location>
</feature>
<evidence type="ECO:0000256" key="2">
    <source>
        <dbReference type="ARBA" id="ARBA00022801"/>
    </source>
</evidence>
<sequence length="651" mass="74068">MGKKKPRTVYKTFEIPNTFFGLRNNEESSLSGNAKNSTVSGNLNKDGRSRESLNLFTNVENKNYSKKTIDKSTEVLTQTDEVIRELNRSITSMPEGVETQEPEGLAFNLYLHQKYGMTWMKWRENQASAPGGILADEMGLGKTLSIISLILSQKNDRGVNSKLTVDLKKEISKDDNLTRSYCTLIVVPASLIYQWREEIEKYVNSGQLEVDLFYDIPREEDREKLAKNDIIITTYGTISREFKQCSDHKSDAVIVDGKQADERTSVLAQIKWERIILDEAHTIKNKENQTSIACCRLHALKRWAVTGTPVHNVMEDFYSLVKFLRVAPFSDDTYWTKNMSDLTSRDVINRINALVKFILLRRTKDQICPITQKPLVDLMPRNFEIIEIQLEGVELACYQNMKKRAKTNQSKRKKWVLLLRLRQACNHMVLTKQTAESAAADNGEFEKDHDGSDTEDIQNSVGNISLTDDGNINKDVYDPNYVSAKLKVLLEKVNCVIKNGDKCVIVSQWTSMLDVVGLNLKKEKIEYTTITGNIKVADRPKNANLFNNENENAKVMLLSLGAGGAGLNLVGGNHLFLLDLHWNPALERQAFDRIHRIGQKKPVFIYKLICKDTVEEQVKKLQEKKEKMAALVLTENPDMDETEVDEILNSC</sequence>
<dbReference type="SMART" id="SM00490">
    <property type="entry name" value="HELICc"/>
    <property type="match status" value="1"/>
</dbReference>
<evidence type="ECO:0000259" key="6">
    <source>
        <dbReference type="PROSITE" id="PS51194"/>
    </source>
</evidence>
<dbReference type="InterPro" id="IPR001650">
    <property type="entry name" value="Helicase_C-like"/>
</dbReference>
<evidence type="ECO:0000313" key="8">
    <source>
        <dbReference type="WBParaSite" id="PSU_v2.g9578.t1"/>
    </source>
</evidence>
<dbReference type="InterPro" id="IPR027417">
    <property type="entry name" value="P-loop_NTPase"/>
</dbReference>
<dbReference type="GO" id="GO:0005524">
    <property type="term" value="F:ATP binding"/>
    <property type="evidence" value="ECO:0007669"/>
    <property type="project" value="UniProtKB-KW"/>
</dbReference>
<evidence type="ECO:0000256" key="4">
    <source>
        <dbReference type="SAM" id="MobiDB-lite"/>
    </source>
</evidence>
<dbReference type="CDD" id="cd18008">
    <property type="entry name" value="DEXDc_SHPRH-like"/>
    <property type="match status" value="1"/>
</dbReference>